<dbReference type="AlphaFoldDB" id="A0A125QIJ2"/>
<proteinExistence type="predicted"/>
<evidence type="ECO:0000313" key="2">
    <source>
        <dbReference type="Proteomes" id="UP000061348"/>
    </source>
</evidence>
<dbReference type="EMBL" id="LCYA01000066">
    <property type="protein sequence ID" value="KWV87808.1"/>
    <property type="molecule type" value="Genomic_DNA"/>
</dbReference>
<sequence>MSLINARLCRGSLCCLSWSSSNDSRAIGVRNSWETALVSSRWLAIKPSMRSAIWLKCPASERTVERVGNKMREPRSLSPKRCAARRMCSRSRQCGRTQKYRTMARLTPRKA</sequence>
<evidence type="ECO:0000313" key="1">
    <source>
        <dbReference type="EMBL" id="KWV87808.1"/>
    </source>
</evidence>
<name>A0A125QIJ2_PSEFL</name>
<comment type="caution">
    <text evidence="1">The sequence shown here is derived from an EMBL/GenBank/DDBJ whole genome shotgun (WGS) entry which is preliminary data.</text>
</comment>
<dbReference type="PATRIC" id="fig|294.194.peg.2767"/>
<protein>
    <submittedName>
        <fullName evidence="1">Uncharacterized protein</fullName>
    </submittedName>
</protein>
<reference evidence="1 2" key="1">
    <citation type="submission" date="2015-05" db="EMBL/GenBank/DDBJ databases">
        <title>A genomic and transcriptomic approach to investigate the blue pigment phenotype in Pseudomonas fluorescens.</title>
        <authorList>
            <person name="Andreani N.A."/>
            <person name="Cardazzo B."/>
        </authorList>
    </citation>
    <scope>NUCLEOTIDE SEQUENCE [LARGE SCALE GENOMIC DNA]</scope>
    <source>
        <strain evidence="1 2">Ps_22</strain>
    </source>
</reference>
<accession>A0A125QIJ2</accession>
<dbReference type="Proteomes" id="UP000061348">
    <property type="component" value="Unassembled WGS sequence"/>
</dbReference>
<gene>
    <name evidence="1" type="ORF">PFLmoz3_02502</name>
</gene>
<organism evidence="1 2">
    <name type="scientific">Pseudomonas fluorescens</name>
    <dbReference type="NCBI Taxonomy" id="294"/>
    <lineage>
        <taxon>Bacteria</taxon>
        <taxon>Pseudomonadati</taxon>
        <taxon>Pseudomonadota</taxon>
        <taxon>Gammaproteobacteria</taxon>
        <taxon>Pseudomonadales</taxon>
        <taxon>Pseudomonadaceae</taxon>
        <taxon>Pseudomonas</taxon>
    </lineage>
</organism>